<evidence type="ECO:0000256" key="1">
    <source>
        <dbReference type="ARBA" id="ARBA00022603"/>
    </source>
</evidence>
<keyword evidence="2 6" id="KW-0808">Transferase</keyword>
<dbReference type="InterPro" id="IPR029063">
    <property type="entry name" value="SAM-dependent_MTases_sf"/>
</dbReference>
<gene>
    <name evidence="9" type="ORF">ULVI_03050</name>
</gene>
<evidence type="ECO:0000256" key="8">
    <source>
        <dbReference type="RuleBase" id="RU000417"/>
    </source>
</evidence>
<accession>A0A167IK66</accession>
<dbReference type="PANTHER" id="PTHR46098:SF1">
    <property type="entry name" value="TRNA (CYTOSINE(38)-C(5))-METHYLTRANSFERASE"/>
    <property type="match status" value="1"/>
</dbReference>
<organism evidence="9 10">
    <name type="scientific">Cochleicola gelatinilyticus</name>
    <dbReference type="NCBI Taxonomy" id="1763537"/>
    <lineage>
        <taxon>Bacteria</taxon>
        <taxon>Pseudomonadati</taxon>
        <taxon>Bacteroidota</taxon>
        <taxon>Flavobacteriia</taxon>
        <taxon>Flavobacteriales</taxon>
        <taxon>Flavobacteriaceae</taxon>
        <taxon>Cochleicola</taxon>
    </lineage>
</organism>
<keyword evidence="3 6" id="KW-0949">S-adenosyl-L-methionine</keyword>
<dbReference type="InterPro" id="IPR050750">
    <property type="entry name" value="C5-MTase"/>
</dbReference>
<dbReference type="InterPro" id="IPR018117">
    <property type="entry name" value="C5_DNA_meth_AS"/>
</dbReference>
<keyword evidence="1 6" id="KW-0489">Methyltransferase</keyword>
<reference evidence="9 10" key="1">
    <citation type="submission" date="2016-02" db="EMBL/GenBank/DDBJ databases">
        <title>Ulvibacter sp. LPB0005, isolated from Thais luteostoma.</title>
        <authorList>
            <person name="Shin S.-K."/>
            <person name="Yi H."/>
        </authorList>
    </citation>
    <scope>NUCLEOTIDE SEQUENCE [LARGE SCALE GENOMIC DNA]</scope>
    <source>
        <strain evidence="9 10">LPB0005</strain>
    </source>
</reference>
<evidence type="ECO:0000313" key="9">
    <source>
        <dbReference type="EMBL" id="OAB79737.1"/>
    </source>
</evidence>
<evidence type="ECO:0000256" key="7">
    <source>
        <dbReference type="RuleBase" id="RU000416"/>
    </source>
</evidence>
<evidence type="ECO:0000256" key="4">
    <source>
        <dbReference type="ARBA" id="ARBA00022747"/>
    </source>
</evidence>
<dbReference type="GO" id="GO:0032259">
    <property type="term" value="P:methylation"/>
    <property type="evidence" value="ECO:0007669"/>
    <property type="project" value="UniProtKB-KW"/>
</dbReference>
<feature type="active site" evidence="6">
    <location>
        <position position="79"/>
    </location>
</feature>
<dbReference type="NCBIfam" id="TIGR00675">
    <property type="entry name" value="dcm"/>
    <property type="match status" value="1"/>
</dbReference>
<dbReference type="STRING" id="1763537.ULVI_03050"/>
<proteinExistence type="inferred from homology"/>
<protein>
    <recommendedName>
        <fullName evidence="8">Cytosine-specific methyltransferase</fullName>
        <ecNumber evidence="8">2.1.1.37</ecNumber>
    </recommendedName>
</protein>
<comment type="catalytic activity">
    <reaction evidence="5 8">
        <text>a 2'-deoxycytidine in DNA + S-adenosyl-L-methionine = a 5-methyl-2'-deoxycytidine in DNA + S-adenosyl-L-homocysteine + H(+)</text>
        <dbReference type="Rhea" id="RHEA:13681"/>
        <dbReference type="Rhea" id="RHEA-COMP:11369"/>
        <dbReference type="Rhea" id="RHEA-COMP:11370"/>
        <dbReference type="ChEBI" id="CHEBI:15378"/>
        <dbReference type="ChEBI" id="CHEBI:57856"/>
        <dbReference type="ChEBI" id="CHEBI:59789"/>
        <dbReference type="ChEBI" id="CHEBI:85452"/>
        <dbReference type="ChEBI" id="CHEBI:85454"/>
        <dbReference type="EC" id="2.1.1.37"/>
    </reaction>
</comment>
<dbReference type="Proteomes" id="UP000077013">
    <property type="component" value="Unassembled WGS sequence"/>
</dbReference>
<evidence type="ECO:0000313" key="10">
    <source>
        <dbReference type="Proteomes" id="UP000077013"/>
    </source>
</evidence>
<dbReference type="PRINTS" id="PR00105">
    <property type="entry name" value="C5METTRFRASE"/>
</dbReference>
<evidence type="ECO:0000256" key="2">
    <source>
        <dbReference type="ARBA" id="ARBA00022679"/>
    </source>
</evidence>
<dbReference type="EC" id="2.1.1.37" evidence="8"/>
<dbReference type="SUPFAM" id="SSF53335">
    <property type="entry name" value="S-adenosyl-L-methionine-dependent methyltransferases"/>
    <property type="match status" value="1"/>
</dbReference>
<keyword evidence="10" id="KW-1185">Reference proteome</keyword>
<dbReference type="PROSITE" id="PS00094">
    <property type="entry name" value="C5_MTASE_1"/>
    <property type="match status" value="1"/>
</dbReference>
<dbReference type="Gene3D" id="3.90.120.10">
    <property type="entry name" value="DNA Methylase, subunit A, domain 2"/>
    <property type="match status" value="1"/>
</dbReference>
<dbReference type="AlphaFoldDB" id="A0A167IK66"/>
<sequence length="469" mass="53311">MMHNKDLNLLELFSGAGGFLQGFLKAGFTFNNVFFSEIDKHAIANYKYNFKKATYAGSVKHIRGNQLPRIDIITFGSPCQDFSIAGNRAGLDGEKSSLIGEAIRLISEKRPSIFVWENVKGAFSSNEGRDFQAILREFTNLGGYRLEWQLLNTDWVLPQNRERIYLIGHLTGASFPGVFPISKNDRLFRNKIQRQPQAENCQCLKGNDNLKKDDTYISVPKKAGCLSGGGNSGGLNSDMTTIETGVLRTFSKGTDFRKIQSDLSPSLSARVRKDGNNQPVIKIQPVLTIDRKIKRQNGRRFKEAGEPSFTLNCQDHHGIMITQTKELENGDSLNLKALKSKTRRGEVGKGKTHTLDTDPQQAVYQNKQIRRLTNIEWERLQGFPDDWTKKGLFLPKWIENYLRKRKRFTHPDLFQKMYESALIKFQSNQEKEIPNTQRYKLMGNAVTTDIVEIVALKIKDCLIQINTPL</sequence>
<keyword evidence="4" id="KW-0680">Restriction system</keyword>
<dbReference type="GO" id="GO:0003886">
    <property type="term" value="F:DNA (cytosine-5-)-methyltransferase activity"/>
    <property type="evidence" value="ECO:0007669"/>
    <property type="project" value="UniProtKB-EC"/>
</dbReference>
<comment type="similarity">
    <text evidence="6 7">Belongs to the class I-like SAM-binding methyltransferase superfamily. C5-methyltransferase family.</text>
</comment>
<dbReference type="RefSeq" id="WP_068589658.1">
    <property type="nucleotide sequence ID" value="NZ_LRXL01000026.1"/>
</dbReference>
<evidence type="ECO:0000256" key="6">
    <source>
        <dbReference type="PROSITE-ProRule" id="PRU01016"/>
    </source>
</evidence>
<dbReference type="EMBL" id="LRXL01000026">
    <property type="protein sequence ID" value="OAB79737.1"/>
    <property type="molecule type" value="Genomic_DNA"/>
</dbReference>
<dbReference type="Pfam" id="PF00145">
    <property type="entry name" value="DNA_methylase"/>
    <property type="match status" value="1"/>
</dbReference>
<dbReference type="PROSITE" id="PS51679">
    <property type="entry name" value="SAM_MT_C5"/>
    <property type="match status" value="1"/>
</dbReference>
<evidence type="ECO:0000256" key="5">
    <source>
        <dbReference type="ARBA" id="ARBA00047422"/>
    </source>
</evidence>
<dbReference type="Gene3D" id="3.40.50.150">
    <property type="entry name" value="Vaccinia Virus protein VP39"/>
    <property type="match status" value="1"/>
</dbReference>
<dbReference type="InterPro" id="IPR001525">
    <property type="entry name" value="C5_MeTfrase"/>
</dbReference>
<dbReference type="PANTHER" id="PTHR46098">
    <property type="entry name" value="TRNA (CYTOSINE(38)-C(5))-METHYLTRANSFERASE"/>
    <property type="match status" value="1"/>
</dbReference>
<comment type="caution">
    <text evidence="9">The sequence shown here is derived from an EMBL/GenBank/DDBJ whole genome shotgun (WGS) entry which is preliminary data.</text>
</comment>
<evidence type="ECO:0000256" key="3">
    <source>
        <dbReference type="ARBA" id="ARBA00022691"/>
    </source>
</evidence>
<dbReference type="GO" id="GO:0009307">
    <property type="term" value="P:DNA restriction-modification system"/>
    <property type="evidence" value="ECO:0007669"/>
    <property type="project" value="UniProtKB-KW"/>
</dbReference>
<name>A0A167IK66_9FLAO</name>